<evidence type="ECO:0000256" key="8">
    <source>
        <dbReference type="SAM" id="MobiDB-lite"/>
    </source>
</evidence>
<dbReference type="GO" id="GO:0005524">
    <property type="term" value="F:ATP binding"/>
    <property type="evidence" value="ECO:0007669"/>
    <property type="project" value="UniProtKB-KW"/>
</dbReference>
<keyword evidence="11" id="KW-1185">Reference proteome</keyword>
<dbReference type="InterPro" id="IPR027417">
    <property type="entry name" value="P-loop_NTPase"/>
</dbReference>
<proteinExistence type="inferred from homology"/>
<evidence type="ECO:0000256" key="5">
    <source>
        <dbReference type="ARBA" id="ARBA00022741"/>
    </source>
</evidence>
<dbReference type="GO" id="GO:0005634">
    <property type="term" value="C:nucleus"/>
    <property type="evidence" value="ECO:0007669"/>
    <property type="project" value="TreeGrafter"/>
</dbReference>
<evidence type="ECO:0000313" key="10">
    <source>
        <dbReference type="EMBL" id="WFD43899.1"/>
    </source>
</evidence>
<feature type="compositionally biased region" description="Basic and acidic residues" evidence="8">
    <location>
        <begin position="29"/>
        <end position="48"/>
    </location>
</feature>
<keyword evidence="7" id="KW-0067">ATP-binding</keyword>
<dbReference type="EMBL" id="CP118377">
    <property type="protein sequence ID" value="WFD43899.1"/>
    <property type="molecule type" value="Genomic_DNA"/>
</dbReference>
<dbReference type="Proteomes" id="UP001214628">
    <property type="component" value="Chromosome 3"/>
</dbReference>
<organism evidence="10 11">
    <name type="scientific">Malassezia psittaci</name>
    <dbReference type="NCBI Taxonomy" id="1821823"/>
    <lineage>
        <taxon>Eukaryota</taxon>
        <taxon>Fungi</taxon>
        <taxon>Dikarya</taxon>
        <taxon>Basidiomycota</taxon>
        <taxon>Ustilaginomycotina</taxon>
        <taxon>Malasseziomycetes</taxon>
        <taxon>Malasseziales</taxon>
        <taxon>Malasseziaceae</taxon>
        <taxon>Malassezia</taxon>
    </lineage>
</organism>
<dbReference type="AlphaFoldDB" id="A0AAF0FBI2"/>
<gene>
    <name evidence="10" type="primary">GRC3</name>
    <name evidence="10" type="ORF">MPSI1_002564</name>
</gene>
<feature type="region of interest" description="Disordered" evidence="8">
    <location>
        <begin position="1"/>
        <end position="156"/>
    </location>
</feature>
<feature type="compositionally biased region" description="Low complexity" evidence="8">
    <location>
        <begin position="14"/>
        <end position="24"/>
    </location>
</feature>
<evidence type="ECO:0000256" key="1">
    <source>
        <dbReference type="ARBA" id="ARBA00011003"/>
    </source>
</evidence>
<evidence type="ECO:0000256" key="3">
    <source>
        <dbReference type="ARBA" id="ARBA00019824"/>
    </source>
</evidence>
<keyword evidence="4" id="KW-0808">Transferase</keyword>
<dbReference type="PANTHER" id="PTHR12755">
    <property type="entry name" value="CLEAVAGE/POLYADENYLATION FACTOR IA SUBUNIT CLP1P"/>
    <property type="match status" value="1"/>
</dbReference>
<comment type="similarity">
    <text evidence="1">Belongs to the Clp1 family. NOL9/GRC3 subfamily.</text>
</comment>
<protein>
    <recommendedName>
        <fullName evidence="3">Polynucleotide 5'-hydroxyl-kinase GRC3</fullName>
    </recommendedName>
    <alternativeName>
        <fullName evidence="2">Polynucleotide 5'-hydroxyl-kinase grc3</fullName>
    </alternativeName>
</protein>
<evidence type="ECO:0000256" key="2">
    <source>
        <dbReference type="ARBA" id="ARBA00018706"/>
    </source>
</evidence>
<dbReference type="Gene3D" id="3.40.50.300">
    <property type="entry name" value="P-loop containing nucleotide triphosphate hydrolases"/>
    <property type="match status" value="1"/>
</dbReference>
<feature type="compositionally biased region" description="Basic and acidic residues" evidence="8">
    <location>
        <begin position="76"/>
        <end position="95"/>
    </location>
</feature>
<evidence type="ECO:0000256" key="7">
    <source>
        <dbReference type="ARBA" id="ARBA00022840"/>
    </source>
</evidence>
<dbReference type="GO" id="GO:0051731">
    <property type="term" value="F:polynucleotide 5'-hydroxyl-kinase activity"/>
    <property type="evidence" value="ECO:0007669"/>
    <property type="project" value="InterPro"/>
</dbReference>
<evidence type="ECO:0000256" key="6">
    <source>
        <dbReference type="ARBA" id="ARBA00022777"/>
    </source>
</evidence>
<evidence type="ECO:0000256" key="4">
    <source>
        <dbReference type="ARBA" id="ARBA00022679"/>
    </source>
</evidence>
<dbReference type="InterPro" id="IPR032319">
    <property type="entry name" value="CLP1_P"/>
</dbReference>
<keyword evidence="5" id="KW-0547">Nucleotide-binding</keyword>
<dbReference type="GO" id="GO:0000448">
    <property type="term" value="P:cleavage in ITS2 between 5.8S rRNA and LSU-rRNA of tricistronic rRNA transcript (SSU-rRNA, 5.8S rRNA, LSU-rRNA)"/>
    <property type="evidence" value="ECO:0007669"/>
    <property type="project" value="TreeGrafter"/>
</dbReference>
<dbReference type="PANTHER" id="PTHR12755:SF3">
    <property type="entry name" value="POLYNUCLEOTIDE 5'-HYDROXYL-KINASE NOL9"/>
    <property type="match status" value="1"/>
</dbReference>
<evidence type="ECO:0000313" key="11">
    <source>
        <dbReference type="Proteomes" id="UP001214628"/>
    </source>
</evidence>
<feature type="compositionally biased region" description="Polar residues" evidence="8">
    <location>
        <begin position="130"/>
        <end position="156"/>
    </location>
</feature>
<accession>A0AAF0FBI2</accession>
<sequence>MAKSALAVRRERAAAAAAAAAGIAGNENCSKEQKNHNEDEPREIEKNPKTGFPEASKKPSHDATITPKSKQKRKRDRDTEGNRAEHFSEDLDNNRVDATAEELSQHMPRSEDSELNPTSSPSIDAVAGYSDNTPTIESQIPSRSKENSSWSISEQSQPIYRPSPLYSPRFEEPSRNAIQLNDNAMICGLNNEALTLRGQFLVRVLHGKVSVAQMTLTPQSPPFLVYAPDVYPAAEFLAESTYESPNETQLKGFIAVIQVTPFSNGLEHIGRACPVAGTSPLPGFLDFIQDASQDAMRAPNEWKSSLSALKDSKSCVAMIRGPKNSGKSVFSRLLLNSLLERNRFVAYLDLDVGQPEFGPAGMIALYVFDARESQTYGPSWAVQRLPLRAHFFGDVSPREDPHRYQSQIAELVEYYTRELRTYHDDSFVLQLMSSPLPADDSRKQCTMPLVVNTHGWTKGLGSDLVDQAGQLLNPSDVFELNTPSLPAFGATSCGRHATATRRRRLNAVEIRTLNMMSYLHMTQIPRPGNPYAMWDFTSLVAQRPWAVDVAKGLPGGLEILPFGGDVDRSLALHALNGAIVALTAKSKDSEVYSEDVAMYTPSSEPNSVWHMALDHGKASDVCAIGLALIRSIDRDHETMSLLTPIHPSILAQFLDSTCAHLSLVKGAIDPPVWCALDQGACADVLQPRDTSQLTTLAGVPRDQVPYLSWPTELLSSNVIGAGPRKVRRNLMRRSQR</sequence>
<keyword evidence="6" id="KW-0418">Kinase</keyword>
<evidence type="ECO:0000259" key="9">
    <source>
        <dbReference type="Pfam" id="PF16575"/>
    </source>
</evidence>
<name>A0AAF0FBI2_9BASI</name>
<dbReference type="InterPro" id="IPR045116">
    <property type="entry name" value="Clp1/Grc3"/>
</dbReference>
<feature type="domain" description="Clp1 P-loop" evidence="9">
    <location>
        <begin position="321"/>
        <end position="481"/>
    </location>
</feature>
<dbReference type="Pfam" id="PF16575">
    <property type="entry name" value="CLP1_P"/>
    <property type="match status" value="1"/>
</dbReference>
<reference evidence="10" key="1">
    <citation type="submission" date="2023-02" db="EMBL/GenBank/DDBJ databases">
        <title>Mating type loci evolution in Malassezia.</title>
        <authorList>
            <person name="Coelho M.A."/>
        </authorList>
    </citation>
    <scope>NUCLEOTIDE SEQUENCE</scope>
    <source>
        <strain evidence="10">CBS 14136</strain>
    </source>
</reference>